<dbReference type="PIRSF" id="PIRSF005902">
    <property type="entry name" value="DNase_TatD"/>
    <property type="match status" value="1"/>
</dbReference>
<comment type="caution">
    <text evidence="5">The sequence shown here is derived from an EMBL/GenBank/DDBJ whole genome shotgun (WGS) entry which is preliminary data.</text>
</comment>
<dbReference type="GO" id="GO:0046872">
    <property type="term" value="F:metal ion binding"/>
    <property type="evidence" value="ECO:0007669"/>
    <property type="project" value="UniProtKB-KW"/>
</dbReference>
<evidence type="ECO:0000256" key="4">
    <source>
        <dbReference type="PIRSR" id="PIRSR005902-1"/>
    </source>
</evidence>
<gene>
    <name evidence="5" type="ORF">J7561_02870</name>
</gene>
<dbReference type="PANTHER" id="PTHR46124">
    <property type="entry name" value="D-AMINOACYL-TRNA DEACYLASE"/>
    <property type="match status" value="1"/>
</dbReference>
<dbReference type="InterPro" id="IPR018228">
    <property type="entry name" value="DNase_TatD-rel_CS"/>
</dbReference>
<dbReference type="PANTHER" id="PTHR46124:SF3">
    <property type="entry name" value="HYDROLASE"/>
    <property type="match status" value="1"/>
</dbReference>
<name>A0AB35BWF6_9GAMM</name>
<dbReference type="GO" id="GO:0005829">
    <property type="term" value="C:cytosol"/>
    <property type="evidence" value="ECO:0007669"/>
    <property type="project" value="TreeGrafter"/>
</dbReference>
<dbReference type="Pfam" id="PF01026">
    <property type="entry name" value="TatD_DNase"/>
    <property type="match status" value="1"/>
</dbReference>
<dbReference type="AlphaFoldDB" id="A0AB35BWF6"/>
<feature type="binding site" evidence="4">
    <location>
        <position position="98"/>
    </location>
    <ligand>
        <name>a divalent metal cation</name>
        <dbReference type="ChEBI" id="CHEBI:60240"/>
        <label>1</label>
    </ligand>
</feature>
<evidence type="ECO:0000256" key="2">
    <source>
        <dbReference type="ARBA" id="ARBA00022723"/>
    </source>
</evidence>
<accession>A0AB35BWF6</accession>
<dbReference type="Proteomes" id="UP000680020">
    <property type="component" value="Unassembled WGS sequence"/>
</dbReference>
<dbReference type="SUPFAM" id="SSF51556">
    <property type="entry name" value="Metallo-dependent hydrolases"/>
    <property type="match status" value="1"/>
</dbReference>
<dbReference type="CDD" id="cd01310">
    <property type="entry name" value="TatD_DNAse"/>
    <property type="match status" value="1"/>
</dbReference>
<dbReference type="RefSeq" id="WP_213403426.1">
    <property type="nucleotide sequence ID" value="NZ_JAGIBT010000004.1"/>
</dbReference>
<proteinExistence type="inferred from homology"/>
<dbReference type="InterPro" id="IPR001130">
    <property type="entry name" value="TatD-like"/>
</dbReference>
<evidence type="ECO:0000313" key="5">
    <source>
        <dbReference type="EMBL" id="MBS7824147.1"/>
    </source>
</evidence>
<comment type="similarity">
    <text evidence="1">Belongs to the metallo-dependent hydrolases superfamily. TatD-type hydrolase family.</text>
</comment>
<evidence type="ECO:0000313" key="6">
    <source>
        <dbReference type="Proteomes" id="UP000680020"/>
    </source>
</evidence>
<dbReference type="InterPro" id="IPR032466">
    <property type="entry name" value="Metal_Hydrolase"/>
</dbReference>
<feature type="binding site" evidence="4">
    <location>
        <position position="12"/>
    </location>
    <ligand>
        <name>a divalent metal cation</name>
        <dbReference type="ChEBI" id="CHEBI:60240"/>
        <label>1</label>
    </ligand>
</feature>
<sequence length="257" mass="28731">MSKSPIALFDSHIHLDDPRYADTLPVLMENAKARGIIGAIIPGTVASAFTNITSITQQYPNCYGAYGLHPYFMAMHTESDLEIVEQYLKKGHAVAVGECGLDAMIDTDMDAQLALFKAHIRLALEYDLPLIIHTRKTVDLVLKEIRKHPNLRGVFHSFSGSIQQAEIIRQHNFLMGFGGAVTFARANKLHRLLKHLTLDDFVLETDGPFQAGSHRINDLHYPEDLRNIAEYVATLRGDSLESLSHATTTNTKHLFKL</sequence>
<dbReference type="PROSITE" id="PS01137">
    <property type="entry name" value="TATD_1"/>
    <property type="match status" value="1"/>
</dbReference>
<keyword evidence="2 4" id="KW-0479">Metal-binding</keyword>
<dbReference type="Gene3D" id="3.20.20.140">
    <property type="entry name" value="Metal-dependent hydrolases"/>
    <property type="match status" value="1"/>
</dbReference>
<protein>
    <submittedName>
        <fullName evidence="5">TatD family hydrolase</fullName>
    </submittedName>
</protein>
<feature type="binding site" evidence="4">
    <location>
        <position position="14"/>
    </location>
    <ligand>
        <name>a divalent metal cation</name>
        <dbReference type="ChEBI" id="CHEBI:60240"/>
        <label>1</label>
    </ligand>
</feature>
<feature type="binding site" evidence="4">
    <location>
        <position position="133"/>
    </location>
    <ligand>
        <name>a divalent metal cation</name>
        <dbReference type="ChEBI" id="CHEBI:60240"/>
        <label>2</label>
    </ligand>
</feature>
<feature type="binding site" evidence="4">
    <location>
        <position position="206"/>
    </location>
    <ligand>
        <name>a divalent metal cation</name>
        <dbReference type="ChEBI" id="CHEBI:60240"/>
        <label>1</label>
    </ligand>
</feature>
<dbReference type="EMBL" id="JAGIBU010000001">
    <property type="protein sequence ID" value="MBS7824147.1"/>
    <property type="molecule type" value="Genomic_DNA"/>
</dbReference>
<feature type="binding site" evidence="4">
    <location>
        <position position="156"/>
    </location>
    <ligand>
        <name>a divalent metal cation</name>
        <dbReference type="ChEBI" id="CHEBI:60240"/>
        <label>2</label>
    </ligand>
</feature>
<evidence type="ECO:0000256" key="1">
    <source>
        <dbReference type="ARBA" id="ARBA00009275"/>
    </source>
</evidence>
<organism evidence="5 6">
    <name type="scientific">Wohlfahrtiimonas chitiniclastica</name>
    <dbReference type="NCBI Taxonomy" id="400946"/>
    <lineage>
        <taxon>Bacteria</taxon>
        <taxon>Pseudomonadati</taxon>
        <taxon>Pseudomonadota</taxon>
        <taxon>Gammaproteobacteria</taxon>
        <taxon>Cardiobacteriales</taxon>
        <taxon>Ignatzschineriaceae</taxon>
        <taxon>Wohlfahrtiimonas</taxon>
    </lineage>
</organism>
<reference evidence="5" key="1">
    <citation type="submission" date="2021-03" db="EMBL/GenBank/DDBJ databases">
        <title>Identification and antibiotic profiling of Wohlfahrtiimonas chitiniclastica, an underestimated human pathogen.</title>
        <authorList>
            <person name="Kopf A."/>
            <person name="Bunk B."/>
            <person name="Coldewey S."/>
            <person name="Gunzer F."/>
            <person name="Riedel T."/>
            <person name="Schroettner P."/>
        </authorList>
    </citation>
    <scope>NUCLEOTIDE SEQUENCE</scope>
    <source>
        <strain evidence="5">DSM 100917</strain>
    </source>
</reference>
<dbReference type="FunFam" id="3.20.20.140:FF:000005">
    <property type="entry name" value="TatD family hydrolase"/>
    <property type="match status" value="1"/>
</dbReference>
<keyword evidence="3 5" id="KW-0378">Hydrolase</keyword>
<dbReference type="GO" id="GO:0016788">
    <property type="term" value="F:hydrolase activity, acting on ester bonds"/>
    <property type="evidence" value="ECO:0007669"/>
    <property type="project" value="InterPro"/>
</dbReference>
<dbReference type="PROSITE" id="PS01090">
    <property type="entry name" value="TATD_2"/>
    <property type="match status" value="1"/>
</dbReference>
<evidence type="ECO:0000256" key="3">
    <source>
        <dbReference type="ARBA" id="ARBA00022801"/>
    </source>
</evidence>